<dbReference type="SUPFAM" id="SSF48452">
    <property type="entry name" value="TPR-like"/>
    <property type="match status" value="2"/>
</dbReference>
<keyword evidence="6" id="KW-1133">Transmembrane helix</keyword>
<feature type="repeat" description="TPR" evidence="4">
    <location>
        <begin position="263"/>
        <end position="296"/>
    </location>
</feature>
<protein>
    <submittedName>
        <fullName evidence="9">Sensor histidine kinase</fullName>
    </submittedName>
</protein>
<keyword evidence="3" id="KW-0902">Two-component regulatory system</keyword>
<evidence type="ECO:0000256" key="4">
    <source>
        <dbReference type="PROSITE-ProRule" id="PRU00339"/>
    </source>
</evidence>
<feature type="repeat" description="TPR" evidence="4">
    <location>
        <begin position="302"/>
        <end position="335"/>
    </location>
</feature>
<keyword evidence="6" id="KW-0472">Membrane</keyword>
<keyword evidence="4" id="KW-0802">TPR repeat</keyword>
<dbReference type="InterPro" id="IPR019734">
    <property type="entry name" value="TPR_rpt"/>
</dbReference>
<sequence>MKQLFPLVLFLIFLFPCLRAQDLNLAEKQKLADEAFANRNYEEASKHYIFIYQNTSTLSEEKGKLAFKIGNTLQNLGQPKEALDWYNASADIMYELEKWDNYYITKSRVASVLDNEGDYAAAIEIAETVTRYFKEQKDSLYAGKMLHGLALYNYHDGNTDKAIQGFSDAIAWVGQLDDNLKSKSLNMIGNIWAVDLADERKALSYYKKSLALKLQSGTPESVSASYNNIGISYKNLGDYDSALVNYQLAYRYAQESKIRNTEINPLINIANLYKKQGKTKESIAEYEKVLELEKYMNVRQQADIRLNLGMAYNEWKEYQKALNQLRQAEALVKETDNVRDHATILSHIGIAYSGLKQFEEAYRAQMTYNNLKDSLFAKEREQEIADQMIKYEAAQKDLQLLEQQQELQAQELKSQKQLLIASLLVGIALLLAVILFYLFKRKAAIAKQASLELRLAEEKELGRLQAERLRISRELHDNIGSYLTLMSASIEQLSLQDEEEGTAPTRKMSVQNLQETISVSMRELRKTVWLLNKQSVAVDEIALRIRDFFKPIHQNGTHISVQAEGNTDYKINELQTNQLFRMIQEAVNNAYKHAQCTEIAIRLRVNEETSLDFSIADDGQGFEGASSELGNGLQNMKSRMAELNGSLHITSQLGKGTKVEGSFPLANTKLFV</sequence>
<evidence type="ECO:0000256" key="3">
    <source>
        <dbReference type="ARBA" id="ARBA00023012"/>
    </source>
</evidence>
<evidence type="ECO:0000313" key="9">
    <source>
        <dbReference type="EMBL" id="MDN4164450.1"/>
    </source>
</evidence>
<accession>A0ABT8F222</accession>
<dbReference type="InterPro" id="IPR050482">
    <property type="entry name" value="Sensor_HK_TwoCompSys"/>
</dbReference>
<evidence type="ECO:0000256" key="2">
    <source>
        <dbReference type="ARBA" id="ARBA00022777"/>
    </source>
</evidence>
<dbReference type="EMBL" id="JAUHJS010000002">
    <property type="protein sequence ID" value="MDN4164450.1"/>
    <property type="molecule type" value="Genomic_DNA"/>
</dbReference>
<dbReference type="Pfam" id="PF07730">
    <property type="entry name" value="HisKA_3"/>
    <property type="match status" value="1"/>
</dbReference>
<feature type="chain" id="PRO_5045172914" evidence="7">
    <location>
        <begin position="21"/>
        <end position="672"/>
    </location>
</feature>
<dbReference type="Gene3D" id="1.25.40.10">
    <property type="entry name" value="Tetratricopeptide repeat domain"/>
    <property type="match status" value="3"/>
</dbReference>
<keyword evidence="2 9" id="KW-0418">Kinase</keyword>
<dbReference type="Pfam" id="PF02518">
    <property type="entry name" value="HATPase_c"/>
    <property type="match status" value="1"/>
</dbReference>
<dbReference type="Pfam" id="PF13181">
    <property type="entry name" value="TPR_8"/>
    <property type="match status" value="1"/>
</dbReference>
<dbReference type="SMART" id="SM00028">
    <property type="entry name" value="TPR"/>
    <property type="match status" value="7"/>
</dbReference>
<evidence type="ECO:0000259" key="8">
    <source>
        <dbReference type="PROSITE" id="PS50109"/>
    </source>
</evidence>
<dbReference type="CDD" id="cd16917">
    <property type="entry name" value="HATPase_UhpB-NarQ-NarX-like"/>
    <property type="match status" value="1"/>
</dbReference>
<evidence type="ECO:0000256" key="7">
    <source>
        <dbReference type="SAM" id="SignalP"/>
    </source>
</evidence>
<keyword evidence="5" id="KW-0175">Coiled coil</keyword>
<dbReference type="PROSITE" id="PS50005">
    <property type="entry name" value="TPR"/>
    <property type="match status" value="3"/>
</dbReference>
<keyword evidence="6" id="KW-0812">Transmembrane</keyword>
<feature type="domain" description="Histidine kinase" evidence="8">
    <location>
        <begin position="474"/>
        <end position="667"/>
    </location>
</feature>
<dbReference type="SUPFAM" id="SSF55874">
    <property type="entry name" value="ATPase domain of HSP90 chaperone/DNA topoisomerase II/histidine kinase"/>
    <property type="match status" value="1"/>
</dbReference>
<evidence type="ECO:0000313" key="10">
    <source>
        <dbReference type="Proteomes" id="UP001168552"/>
    </source>
</evidence>
<dbReference type="PROSITE" id="PS50109">
    <property type="entry name" value="HIS_KIN"/>
    <property type="match status" value="1"/>
</dbReference>
<dbReference type="Gene3D" id="3.30.565.10">
    <property type="entry name" value="Histidine kinase-like ATPase, C-terminal domain"/>
    <property type="match status" value="1"/>
</dbReference>
<name>A0ABT8F222_9BACT</name>
<feature type="coiled-coil region" evidence="5">
    <location>
        <begin position="377"/>
        <end position="418"/>
    </location>
</feature>
<feature type="repeat" description="TPR" evidence="4">
    <location>
        <begin position="223"/>
        <end position="256"/>
    </location>
</feature>
<dbReference type="InterPro" id="IPR011712">
    <property type="entry name" value="Sig_transdc_His_kin_sub3_dim/P"/>
</dbReference>
<dbReference type="InterPro" id="IPR036890">
    <property type="entry name" value="HATPase_C_sf"/>
</dbReference>
<dbReference type="InterPro" id="IPR003594">
    <property type="entry name" value="HATPase_dom"/>
</dbReference>
<dbReference type="InterPro" id="IPR011990">
    <property type="entry name" value="TPR-like_helical_dom_sf"/>
</dbReference>
<dbReference type="InterPro" id="IPR005467">
    <property type="entry name" value="His_kinase_dom"/>
</dbReference>
<proteinExistence type="predicted"/>
<evidence type="ECO:0000256" key="6">
    <source>
        <dbReference type="SAM" id="Phobius"/>
    </source>
</evidence>
<dbReference type="SMART" id="SM00387">
    <property type="entry name" value="HATPase_c"/>
    <property type="match status" value="1"/>
</dbReference>
<comment type="caution">
    <text evidence="9">The sequence shown here is derived from an EMBL/GenBank/DDBJ whole genome shotgun (WGS) entry which is preliminary data.</text>
</comment>
<dbReference type="Gene3D" id="1.20.5.1930">
    <property type="match status" value="1"/>
</dbReference>
<gene>
    <name evidence="9" type="ORF">QWY31_03000</name>
</gene>
<keyword evidence="10" id="KW-1185">Reference proteome</keyword>
<dbReference type="PANTHER" id="PTHR24421">
    <property type="entry name" value="NITRATE/NITRITE SENSOR PROTEIN NARX-RELATED"/>
    <property type="match status" value="1"/>
</dbReference>
<feature type="signal peptide" evidence="7">
    <location>
        <begin position="1"/>
        <end position="20"/>
    </location>
</feature>
<feature type="transmembrane region" description="Helical" evidence="6">
    <location>
        <begin position="418"/>
        <end position="439"/>
    </location>
</feature>
<dbReference type="PANTHER" id="PTHR24421:SF58">
    <property type="entry name" value="SIGNAL TRANSDUCTION HISTIDINE-PROTEIN KINASE_PHOSPHATASE UHPB"/>
    <property type="match status" value="1"/>
</dbReference>
<keyword evidence="1" id="KW-0808">Transferase</keyword>
<evidence type="ECO:0000256" key="1">
    <source>
        <dbReference type="ARBA" id="ARBA00022679"/>
    </source>
</evidence>
<organism evidence="9 10">
    <name type="scientific">Shiella aurantiaca</name>
    <dbReference type="NCBI Taxonomy" id="3058365"/>
    <lineage>
        <taxon>Bacteria</taxon>
        <taxon>Pseudomonadati</taxon>
        <taxon>Bacteroidota</taxon>
        <taxon>Cytophagia</taxon>
        <taxon>Cytophagales</taxon>
        <taxon>Shiellaceae</taxon>
        <taxon>Shiella</taxon>
    </lineage>
</organism>
<dbReference type="Pfam" id="PF13424">
    <property type="entry name" value="TPR_12"/>
    <property type="match status" value="1"/>
</dbReference>
<dbReference type="Proteomes" id="UP001168552">
    <property type="component" value="Unassembled WGS sequence"/>
</dbReference>
<keyword evidence="7" id="KW-0732">Signal</keyword>
<evidence type="ECO:0000256" key="5">
    <source>
        <dbReference type="SAM" id="Coils"/>
    </source>
</evidence>
<dbReference type="GO" id="GO:0016301">
    <property type="term" value="F:kinase activity"/>
    <property type="evidence" value="ECO:0007669"/>
    <property type="project" value="UniProtKB-KW"/>
</dbReference>
<dbReference type="RefSeq" id="WP_320002979.1">
    <property type="nucleotide sequence ID" value="NZ_JAUHJS010000002.1"/>
</dbReference>
<reference evidence="9" key="1">
    <citation type="submission" date="2023-06" db="EMBL/GenBank/DDBJ databases">
        <title>Cytophagales bacterium Strain LB-30, isolated from soil.</title>
        <authorList>
            <person name="Liu B."/>
        </authorList>
    </citation>
    <scope>NUCLEOTIDE SEQUENCE</scope>
    <source>
        <strain evidence="9">LB-30</strain>
    </source>
</reference>